<reference evidence="2" key="1">
    <citation type="submission" date="2015-03" db="EMBL/GenBank/DDBJ databases">
        <title>Long non-coding RNA discovery across the genus Anopheles reveals conserved secondary structures within and beyond the Gambiae complex.</title>
        <authorList>
            <person name="Jenkins A."/>
            <person name="Waterhouse R."/>
            <person name="Muskavitch M."/>
        </authorList>
    </citation>
    <scope>NUCLEOTIDE SEQUENCE</scope>
    <source>
        <tissue evidence="2">Whole body</tissue>
    </source>
</reference>
<dbReference type="AlphaFoldDB" id="A0A0E3W2C2"/>
<name>A0A0E3W2C2_ANOGA</name>
<evidence type="ECO:0000256" key="1">
    <source>
        <dbReference type="SAM" id="MobiDB-lite"/>
    </source>
</evidence>
<accession>A0A0E3W2C2</accession>
<feature type="compositionally biased region" description="Basic and acidic residues" evidence="1">
    <location>
        <begin position="30"/>
        <end position="44"/>
    </location>
</feature>
<organism evidence="2">
    <name type="scientific">Anopheles gambiae</name>
    <name type="common">African malaria mosquito</name>
    <dbReference type="NCBI Taxonomy" id="7165"/>
    <lineage>
        <taxon>Eukaryota</taxon>
        <taxon>Metazoa</taxon>
        <taxon>Ecdysozoa</taxon>
        <taxon>Arthropoda</taxon>
        <taxon>Hexapoda</taxon>
        <taxon>Insecta</taxon>
        <taxon>Pterygota</taxon>
        <taxon>Neoptera</taxon>
        <taxon>Endopterygota</taxon>
        <taxon>Diptera</taxon>
        <taxon>Nematocera</taxon>
        <taxon>Culicoidea</taxon>
        <taxon>Culicidae</taxon>
        <taxon>Anophelinae</taxon>
        <taxon>Anopheles</taxon>
    </lineage>
</organism>
<dbReference type="EMBL" id="HACL01000266">
    <property type="protein sequence ID" value="CFW94560.1"/>
    <property type="molecule type" value="Transcribed_RNA"/>
</dbReference>
<protein>
    <submittedName>
        <fullName evidence="2">Uncharacterized protein</fullName>
    </submittedName>
</protein>
<feature type="compositionally biased region" description="Polar residues" evidence="1">
    <location>
        <begin position="1"/>
        <end position="11"/>
    </location>
</feature>
<sequence length="117" mass="13216">MTPDDSASQRLRPTLVDSERLQTTSDDSDSERFRPTPGDSERLQTVRNPDNAGQTYLLESAPIFANFTQHYYSRQLTLKVFKNMSVMDLSLVNTVSPIRRTNYPAMDNPSVADCQAL</sequence>
<feature type="region of interest" description="Disordered" evidence="1">
    <location>
        <begin position="1"/>
        <end position="51"/>
    </location>
</feature>
<evidence type="ECO:0000313" key="2">
    <source>
        <dbReference type="EMBL" id="CFW94560.1"/>
    </source>
</evidence>
<proteinExistence type="predicted"/>